<accession>A0A8D8MMX9</accession>
<dbReference type="EMBL" id="HBUE01317857">
    <property type="protein sequence ID" value="CAG6586569.1"/>
    <property type="molecule type" value="Transcribed_RNA"/>
</dbReference>
<sequence length="240" mass="27786">MYRGQKLGSLSISLRHNFVHVDLGNAELPEQHPRSLGKVGGLHQRSHVHQPNSRHEAIVQQHQTAAAVQHNFHAGVEDPRRALQLADLQRHRRLHRYELQPVEALERETGRLSERFHPIFGERKIVDLFGFTIHQLDFRLNGHFRLRNQQRSKGLQNCVIFVEDFIFTAVDQLTFLNRFFQFGGRVVQGKQRNNRFQDTGVVQLLRGRIFWRHSVTRAGTGSGRSGTNVDRAREMVRALC</sequence>
<name>A0A8D8MMX9_CULPI</name>
<reference evidence="1" key="1">
    <citation type="submission" date="2021-05" db="EMBL/GenBank/DDBJ databases">
        <authorList>
            <person name="Alioto T."/>
            <person name="Alioto T."/>
            <person name="Gomez Garrido J."/>
        </authorList>
    </citation>
    <scope>NUCLEOTIDE SEQUENCE</scope>
</reference>
<proteinExistence type="predicted"/>
<protein>
    <submittedName>
        <fullName evidence="1">(northern house mosquito) hypothetical protein</fullName>
    </submittedName>
</protein>
<organism evidence="1">
    <name type="scientific">Culex pipiens</name>
    <name type="common">House mosquito</name>
    <dbReference type="NCBI Taxonomy" id="7175"/>
    <lineage>
        <taxon>Eukaryota</taxon>
        <taxon>Metazoa</taxon>
        <taxon>Ecdysozoa</taxon>
        <taxon>Arthropoda</taxon>
        <taxon>Hexapoda</taxon>
        <taxon>Insecta</taxon>
        <taxon>Pterygota</taxon>
        <taxon>Neoptera</taxon>
        <taxon>Endopterygota</taxon>
        <taxon>Diptera</taxon>
        <taxon>Nematocera</taxon>
        <taxon>Culicoidea</taxon>
        <taxon>Culicidae</taxon>
        <taxon>Culicinae</taxon>
        <taxon>Culicini</taxon>
        <taxon>Culex</taxon>
        <taxon>Culex</taxon>
    </lineage>
</organism>
<dbReference type="EMBL" id="HBUE01211421">
    <property type="protein sequence ID" value="CAG6534621.1"/>
    <property type="molecule type" value="Transcribed_RNA"/>
</dbReference>
<evidence type="ECO:0000313" key="1">
    <source>
        <dbReference type="EMBL" id="CAG6534621.1"/>
    </source>
</evidence>
<dbReference type="AlphaFoldDB" id="A0A8D8MMX9"/>